<dbReference type="PANTHER" id="PTHR43099:SF6">
    <property type="entry name" value="UPF0053 PROTEIN RV1842C"/>
    <property type="match status" value="1"/>
</dbReference>
<feature type="region of interest" description="Disordered" evidence="11">
    <location>
        <begin position="445"/>
        <end position="481"/>
    </location>
</feature>
<evidence type="ECO:0000259" key="13">
    <source>
        <dbReference type="PROSITE" id="PS51371"/>
    </source>
</evidence>
<evidence type="ECO:0000313" key="15">
    <source>
        <dbReference type="EMBL" id="SDM21262.1"/>
    </source>
</evidence>
<dbReference type="PROSITE" id="PS51371">
    <property type="entry name" value="CBS"/>
    <property type="match status" value="2"/>
</dbReference>
<evidence type="ECO:0000256" key="11">
    <source>
        <dbReference type="SAM" id="MobiDB-lite"/>
    </source>
</evidence>
<dbReference type="Pfam" id="PF00571">
    <property type="entry name" value="CBS"/>
    <property type="match status" value="2"/>
</dbReference>
<comment type="similarity">
    <text evidence="2">Belongs to the UPF0053 family.</text>
</comment>
<gene>
    <name evidence="15" type="ORF">SAMN05660642_01878</name>
</gene>
<dbReference type="SUPFAM" id="SSF54631">
    <property type="entry name" value="CBS-domain pair"/>
    <property type="match status" value="1"/>
</dbReference>
<evidence type="ECO:0000256" key="4">
    <source>
        <dbReference type="ARBA" id="ARBA00022692"/>
    </source>
</evidence>
<evidence type="ECO:0000256" key="1">
    <source>
        <dbReference type="ARBA" id="ARBA00004651"/>
    </source>
</evidence>
<feature type="domain" description="CBS" evidence="13">
    <location>
        <begin position="225"/>
        <end position="284"/>
    </location>
</feature>
<dbReference type="InterPro" id="IPR051676">
    <property type="entry name" value="UPF0053_domain"/>
</dbReference>
<evidence type="ECO:0000256" key="2">
    <source>
        <dbReference type="ARBA" id="ARBA00006337"/>
    </source>
</evidence>
<dbReference type="PROSITE" id="PS51846">
    <property type="entry name" value="CNNM"/>
    <property type="match status" value="1"/>
</dbReference>
<dbReference type="InterPro" id="IPR016169">
    <property type="entry name" value="FAD-bd_PCMH_sub2"/>
</dbReference>
<dbReference type="InterPro" id="IPR002550">
    <property type="entry name" value="CNNM"/>
</dbReference>
<dbReference type="GO" id="GO:0050660">
    <property type="term" value="F:flavin adenine dinucleotide binding"/>
    <property type="evidence" value="ECO:0007669"/>
    <property type="project" value="InterPro"/>
</dbReference>
<protein>
    <submittedName>
        <fullName evidence="15">Hemolysin, contains CBS domains</fullName>
    </submittedName>
</protein>
<evidence type="ECO:0000313" key="16">
    <source>
        <dbReference type="Proteomes" id="UP000198680"/>
    </source>
</evidence>
<evidence type="ECO:0000256" key="3">
    <source>
        <dbReference type="ARBA" id="ARBA00022475"/>
    </source>
</evidence>
<comment type="subcellular location">
    <subcellularLocation>
        <location evidence="1">Cell membrane</location>
        <topology evidence="1">Multi-pass membrane protein</topology>
    </subcellularLocation>
</comment>
<dbReference type="SUPFAM" id="SSF56176">
    <property type="entry name" value="FAD-binding/transporter-associated domain-like"/>
    <property type="match status" value="1"/>
</dbReference>
<dbReference type="RefSeq" id="WP_091216836.1">
    <property type="nucleotide sequence ID" value="NZ_FNHE01000004.1"/>
</dbReference>
<evidence type="ECO:0000256" key="6">
    <source>
        <dbReference type="ARBA" id="ARBA00022989"/>
    </source>
</evidence>
<dbReference type="CDD" id="cd04590">
    <property type="entry name" value="CBS_pair_CorC_HlyC_assoc"/>
    <property type="match status" value="1"/>
</dbReference>
<evidence type="ECO:0000256" key="7">
    <source>
        <dbReference type="ARBA" id="ARBA00023122"/>
    </source>
</evidence>
<dbReference type="OrthoDB" id="110231at2"/>
<dbReference type="PANTHER" id="PTHR43099">
    <property type="entry name" value="UPF0053 PROTEIN YRKA"/>
    <property type="match status" value="1"/>
</dbReference>
<organism evidence="15 16">
    <name type="scientific">Geodermatophilus siccatus</name>
    <dbReference type="NCBI Taxonomy" id="1137991"/>
    <lineage>
        <taxon>Bacteria</taxon>
        <taxon>Bacillati</taxon>
        <taxon>Actinomycetota</taxon>
        <taxon>Actinomycetes</taxon>
        <taxon>Geodermatophilales</taxon>
        <taxon>Geodermatophilaceae</taxon>
        <taxon>Geodermatophilus</taxon>
    </lineage>
</organism>
<feature type="transmembrane region" description="Helical" evidence="12">
    <location>
        <begin position="6"/>
        <end position="26"/>
    </location>
</feature>
<dbReference type="InterPro" id="IPR036318">
    <property type="entry name" value="FAD-bd_PCMH-like_sf"/>
</dbReference>
<dbReference type="SMART" id="SM00116">
    <property type="entry name" value="CBS"/>
    <property type="match status" value="2"/>
</dbReference>
<sequence>MTEVLSLLLGVAVVGGITVLTGYFVAQEFAYMAADRSTLGARAEAGDAAAGRALAVTRRTSFMLSGAQLGITVTGLLVGYVAEPLIGESLGALLGGVGIPTAVGVGIGAVLALLFSTVVQMLFGELFPKNLAIARPEPVARWLSASTTAYLKVFGWLIWVFDQASNLLLRALKIEPVHDVEHAATARDLEHIVEESRESGDLPAELSMLVDRILDFPDRDVEHAMIPRPRVDTVAGTDTLGHLRELMASGHSRYPVRDVGAGDVVGVVHLADLLTTTEPDSAPVIAIARECLVVSTFTSLPDALRQLAETRNQMGCVIDEYGGFAGVITLEDLAEELVGEITDEHDADVDPEYVPVEGDGVWEMAGDVHVDEVERALGVDLPRGHYETIAGLVMAAAGTLPEPGATLTVELPPDPGDLVHDDAPAVRHLAVAVLAVERHVPSRVRLELPDRTAPVADPDSGTGTATDPTGRTAATAEEHTR</sequence>
<dbReference type="STRING" id="1137991.SAMN05660642_01878"/>
<dbReference type="InterPro" id="IPR046342">
    <property type="entry name" value="CBS_dom_sf"/>
</dbReference>
<keyword evidence="7 9" id="KW-0129">CBS domain</keyword>
<dbReference type="Gene3D" id="3.30.465.10">
    <property type="match status" value="1"/>
</dbReference>
<feature type="transmembrane region" description="Helical" evidence="12">
    <location>
        <begin position="62"/>
        <end position="82"/>
    </location>
</feature>
<keyword evidence="8 10" id="KW-0472">Membrane</keyword>
<evidence type="ECO:0000256" key="9">
    <source>
        <dbReference type="PROSITE-ProRule" id="PRU00703"/>
    </source>
</evidence>
<feature type="transmembrane region" description="Helical" evidence="12">
    <location>
        <begin position="139"/>
        <end position="161"/>
    </location>
</feature>
<dbReference type="GO" id="GO:0005886">
    <property type="term" value="C:plasma membrane"/>
    <property type="evidence" value="ECO:0007669"/>
    <property type="project" value="UniProtKB-SubCell"/>
</dbReference>
<dbReference type="SMART" id="SM01091">
    <property type="entry name" value="CorC_HlyC"/>
    <property type="match status" value="1"/>
</dbReference>
<name>A0A1G9RD68_9ACTN</name>
<dbReference type="EMBL" id="FNHE01000004">
    <property type="protein sequence ID" value="SDM21262.1"/>
    <property type="molecule type" value="Genomic_DNA"/>
</dbReference>
<feature type="domain" description="CBS" evidence="13">
    <location>
        <begin position="287"/>
        <end position="344"/>
    </location>
</feature>
<evidence type="ECO:0000256" key="10">
    <source>
        <dbReference type="PROSITE-ProRule" id="PRU01193"/>
    </source>
</evidence>
<keyword evidence="5" id="KW-0677">Repeat</keyword>
<evidence type="ECO:0000259" key="14">
    <source>
        <dbReference type="PROSITE" id="PS51846"/>
    </source>
</evidence>
<proteinExistence type="inferred from homology"/>
<keyword evidence="3" id="KW-1003">Cell membrane</keyword>
<dbReference type="Pfam" id="PF01595">
    <property type="entry name" value="CNNM"/>
    <property type="match status" value="1"/>
</dbReference>
<dbReference type="Pfam" id="PF03471">
    <property type="entry name" value="CorC_HlyC"/>
    <property type="match status" value="1"/>
</dbReference>
<evidence type="ECO:0000256" key="12">
    <source>
        <dbReference type="SAM" id="Phobius"/>
    </source>
</evidence>
<dbReference type="InterPro" id="IPR000644">
    <property type="entry name" value="CBS_dom"/>
</dbReference>
<feature type="domain" description="CNNM transmembrane" evidence="14">
    <location>
        <begin position="3"/>
        <end position="206"/>
    </location>
</feature>
<dbReference type="InterPro" id="IPR044751">
    <property type="entry name" value="Ion_transp-like_CBS"/>
</dbReference>
<dbReference type="Gene3D" id="3.10.580.10">
    <property type="entry name" value="CBS-domain"/>
    <property type="match status" value="1"/>
</dbReference>
<feature type="transmembrane region" description="Helical" evidence="12">
    <location>
        <begin position="102"/>
        <end position="127"/>
    </location>
</feature>
<reference evidence="16" key="1">
    <citation type="submission" date="2016-10" db="EMBL/GenBank/DDBJ databases">
        <authorList>
            <person name="Varghese N."/>
            <person name="Submissions S."/>
        </authorList>
    </citation>
    <scope>NUCLEOTIDE SEQUENCE [LARGE SCALE GENOMIC DNA]</scope>
    <source>
        <strain evidence="16">DSM 45419</strain>
    </source>
</reference>
<evidence type="ECO:0000256" key="8">
    <source>
        <dbReference type="ARBA" id="ARBA00023136"/>
    </source>
</evidence>
<keyword evidence="6 10" id="KW-1133">Transmembrane helix</keyword>
<keyword evidence="4 10" id="KW-0812">Transmembrane</keyword>
<dbReference type="Proteomes" id="UP000198680">
    <property type="component" value="Unassembled WGS sequence"/>
</dbReference>
<evidence type="ECO:0000256" key="5">
    <source>
        <dbReference type="ARBA" id="ARBA00022737"/>
    </source>
</evidence>
<dbReference type="AlphaFoldDB" id="A0A1G9RD68"/>
<keyword evidence="16" id="KW-1185">Reference proteome</keyword>
<accession>A0A1G9RD68</accession>
<dbReference type="InterPro" id="IPR005170">
    <property type="entry name" value="Transptr-assoc_dom"/>
</dbReference>